<organism evidence="3 4">
    <name type="scientific">Fusarium kuroshium</name>
    <dbReference type="NCBI Taxonomy" id="2010991"/>
    <lineage>
        <taxon>Eukaryota</taxon>
        <taxon>Fungi</taxon>
        <taxon>Dikarya</taxon>
        <taxon>Ascomycota</taxon>
        <taxon>Pezizomycotina</taxon>
        <taxon>Sordariomycetes</taxon>
        <taxon>Hypocreomycetidae</taxon>
        <taxon>Hypocreales</taxon>
        <taxon>Nectriaceae</taxon>
        <taxon>Fusarium</taxon>
        <taxon>Fusarium solani species complex</taxon>
    </lineage>
</organism>
<accession>A0A3M2RI88</accession>
<evidence type="ECO:0000256" key="1">
    <source>
        <dbReference type="SAM" id="MobiDB-lite"/>
    </source>
</evidence>
<dbReference type="SMART" id="SM00974">
    <property type="entry name" value="T5orf172"/>
    <property type="match status" value="1"/>
</dbReference>
<evidence type="ECO:0000313" key="3">
    <source>
        <dbReference type="EMBL" id="RMJ04879.1"/>
    </source>
</evidence>
<dbReference type="Proteomes" id="UP000277212">
    <property type="component" value="Unassembled WGS sequence"/>
</dbReference>
<dbReference type="Pfam" id="PF10544">
    <property type="entry name" value="T5orf172"/>
    <property type="match status" value="1"/>
</dbReference>
<evidence type="ECO:0000259" key="2">
    <source>
        <dbReference type="SMART" id="SM00974"/>
    </source>
</evidence>
<feature type="compositionally biased region" description="Polar residues" evidence="1">
    <location>
        <begin position="474"/>
        <end position="496"/>
    </location>
</feature>
<feature type="domain" description="Bacteriophage T5 Orf172 DNA-binding" evidence="2">
    <location>
        <begin position="315"/>
        <end position="405"/>
    </location>
</feature>
<sequence length="631" mass="69783">MNDSTPTGLEDLASIIDLLPTLENPDFTHCRKKNQKGVQCGNPIAAPKRPKALSLWTDLANREYFPDNEDFYDKLKTLLEIIHCGKHRKDALERYHSWRMERSLDAASYSSESSVPGTPEQRSSIEFPSVTDLTPFSSPLTMDDTPGTPKSPGSDAAESFIQSTPTKSTTANLRLPEETERLDTIEAVSKRISIMTITPNPEKSTCNTSETVVENFSATAISNRELPQESQKPAIAEAAVEHVSTMAIAVSEETSTTQTDEKGSTQDVRVVGLGLISTLQRKGSLRDDSPVIRELYKHLTPQELEEGIVYVLEHTVTPGLFKVGWTRTNVYERLGHPKNCYGKHTKVLHETTSGPFAGAYKAESLIKVILRHQNLKVVECEQCGGGHREWFRSSKDEVLRTVKLMEEFVRLPAYELCKGEMKLSREANAFVKDMCSFSTSRLESPLARPENRVKETIESTSSVGAQVLAPEASVDQSAQETLGSEENQSSSTSRFFNKSKPPRISVATTLGTGGKMVKDFTTNTKDRLSRFFNRSRESTPEPEDATSTDKSTTDANNTSKGPEELLVKFLWSFLPADSKPEQGVTGGDGPRDMAALKTVVRQMADDFRKDFEAAYEGSDNTRGSDGDLKAQ</sequence>
<reference evidence="3 4" key="1">
    <citation type="submission" date="2017-06" db="EMBL/GenBank/DDBJ databases">
        <title>Comparative genomic analysis of Ambrosia Fusariam Clade fungi.</title>
        <authorList>
            <person name="Stajich J.E."/>
            <person name="Carrillo J."/>
            <person name="Kijimoto T."/>
            <person name="Eskalen A."/>
            <person name="O'Donnell K."/>
            <person name="Kasson M."/>
        </authorList>
    </citation>
    <scope>NUCLEOTIDE SEQUENCE [LARGE SCALE GENOMIC DNA]</scope>
    <source>
        <strain evidence="3">UCR3666</strain>
    </source>
</reference>
<feature type="compositionally biased region" description="Polar residues" evidence="1">
    <location>
        <begin position="120"/>
        <end position="140"/>
    </location>
</feature>
<feature type="compositionally biased region" description="Low complexity" evidence="1">
    <location>
        <begin position="548"/>
        <end position="559"/>
    </location>
</feature>
<dbReference type="InterPro" id="IPR018306">
    <property type="entry name" value="Phage_T5_Orf172_DNA-bd"/>
</dbReference>
<feature type="compositionally biased region" description="Basic and acidic residues" evidence="1">
    <location>
        <begin position="524"/>
        <end position="539"/>
    </location>
</feature>
<protein>
    <recommendedName>
        <fullName evidence="2">Bacteriophage T5 Orf172 DNA-binding domain-containing protein</fullName>
    </recommendedName>
</protein>
<dbReference type="EMBL" id="NKUJ01000459">
    <property type="protein sequence ID" value="RMJ04879.1"/>
    <property type="molecule type" value="Genomic_DNA"/>
</dbReference>
<proteinExistence type="predicted"/>
<gene>
    <name evidence="3" type="ORF">CDV36_014445</name>
</gene>
<feature type="region of interest" description="Disordered" evidence="1">
    <location>
        <begin position="457"/>
        <end position="561"/>
    </location>
</feature>
<name>A0A3M2RI88_9HYPO</name>
<keyword evidence="4" id="KW-1185">Reference proteome</keyword>
<comment type="caution">
    <text evidence="3">The sequence shown here is derived from an EMBL/GenBank/DDBJ whole genome shotgun (WGS) entry which is preliminary data.</text>
</comment>
<feature type="region of interest" description="Disordered" evidence="1">
    <location>
        <begin position="107"/>
        <end position="175"/>
    </location>
</feature>
<evidence type="ECO:0000313" key="4">
    <source>
        <dbReference type="Proteomes" id="UP000277212"/>
    </source>
</evidence>
<dbReference type="AlphaFoldDB" id="A0A3M2RI88"/>
<dbReference type="OrthoDB" id="4719713at2759"/>
<feature type="compositionally biased region" description="Polar residues" evidence="1">
    <location>
        <begin position="160"/>
        <end position="172"/>
    </location>
</feature>